<feature type="domain" description="ABC transporter" evidence="9">
    <location>
        <begin position="24"/>
        <end position="271"/>
    </location>
</feature>
<comment type="subcellular location">
    <subcellularLocation>
        <location evidence="1">Membrane</location>
        <topology evidence="1">Multi-pass membrane protein</topology>
    </subcellularLocation>
</comment>
<dbReference type="GO" id="GO:0005524">
    <property type="term" value="F:ATP binding"/>
    <property type="evidence" value="ECO:0007669"/>
    <property type="project" value="UniProtKB-KW"/>
</dbReference>
<dbReference type="InterPro" id="IPR003439">
    <property type="entry name" value="ABC_transporter-like_ATP-bd"/>
</dbReference>
<organism evidence="10 11">
    <name type="scientific">Vitrella brassicaformis (strain CCMP3155)</name>
    <dbReference type="NCBI Taxonomy" id="1169540"/>
    <lineage>
        <taxon>Eukaryota</taxon>
        <taxon>Sar</taxon>
        <taxon>Alveolata</taxon>
        <taxon>Colpodellida</taxon>
        <taxon>Vitrellaceae</taxon>
        <taxon>Vitrella</taxon>
    </lineage>
</organism>
<dbReference type="InterPro" id="IPR013525">
    <property type="entry name" value="ABC2_TM"/>
</dbReference>
<dbReference type="GO" id="GO:0016887">
    <property type="term" value="F:ATP hydrolysis activity"/>
    <property type="evidence" value="ECO:0007669"/>
    <property type="project" value="InterPro"/>
</dbReference>
<dbReference type="VEuPathDB" id="CryptoDB:Vbra_14333"/>
<dbReference type="PhylomeDB" id="A0A0G4F326"/>
<keyword evidence="3 8" id="KW-0812">Transmembrane</keyword>
<dbReference type="GO" id="GO:0005886">
    <property type="term" value="C:plasma membrane"/>
    <property type="evidence" value="ECO:0007669"/>
    <property type="project" value="TreeGrafter"/>
</dbReference>
<dbReference type="AlphaFoldDB" id="A0A0G4F326"/>
<dbReference type="STRING" id="1169540.A0A0G4F326"/>
<dbReference type="GO" id="GO:0140359">
    <property type="term" value="F:ABC-type transporter activity"/>
    <property type="evidence" value="ECO:0007669"/>
    <property type="project" value="InterPro"/>
</dbReference>
<keyword evidence="2" id="KW-0813">Transport</keyword>
<accession>A0A0G4F326</accession>
<dbReference type="InParanoid" id="A0A0G4F326"/>
<reference evidence="10 11" key="1">
    <citation type="submission" date="2014-11" db="EMBL/GenBank/DDBJ databases">
        <authorList>
            <person name="Zhu J."/>
            <person name="Qi W."/>
            <person name="Song R."/>
        </authorList>
    </citation>
    <scope>NUCLEOTIDE SEQUENCE [LARGE SCALE GENOMIC DNA]</scope>
</reference>
<evidence type="ECO:0000256" key="5">
    <source>
        <dbReference type="ARBA" id="ARBA00022840"/>
    </source>
</evidence>
<keyword evidence="4" id="KW-0547">Nucleotide-binding</keyword>
<dbReference type="SUPFAM" id="SSF52540">
    <property type="entry name" value="P-loop containing nucleoside triphosphate hydrolases"/>
    <property type="match status" value="1"/>
</dbReference>
<dbReference type="Gene3D" id="3.40.50.300">
    <property type="entry name" value="P-loop containing nucleotide triphosphate hydrolases"/>
    <property type="match status" value="1"/>
</dbReference>
<dbReference type="Pfam" id="PF01061">
    <property type="entry name" value="ABC2_membrane"/>
    <property type="match status" value="1"/>
</dbReference>
<dbReference type="SMART" id="SM00382">
    <property type="entry name" value="AAA"/>
    <property type="match status" value="1"/>
</dbReference>
<evidence type="ECO:0000256" key="1">
    <source>
        <dbReference type="ARBA" id="ARBA00004141"/>
    </source>
</evidence>
<evidence type="ECO:0000313" key="11">
    <source>
        <dbReference type="Proteomes" id="UP000041254"/>
    </source>
</evidence>
<dbReference type="EMBL" id="CDMY01000364">
    <property type="protein sequence ID" value="CEM05801.1"/>
    <property type="molecule type" value="Genomic_DNA"/>
</dbReference>
<feature type="transmembrane region" description="Helical" evidence="8">
    <location>
        <begin position="511"/>
        <end position="535"/>
    </location>
</feature>
<dbReference type="PANTHER" id="PTHR48041:SF139">
    <property type="entry name" value="PROTEIN SCARLET"/>
    <property type="match status" value="1"/>
</dbReference>
<dbReference type="Proteomes" id="UP000041254">
    <property type="component" value="Unassembled WGS sequence"/>
</dbReference>
<keyword evidence="7 8" id="KW-0472">Membrane</keyword>
<dbReference type="InterPro" id="IPR003593">
    <property type="entry name" value="AAA+_ATPase"/>
</dbReference>
<evidence type="ECO:0000313" key="10">
    <source>
        <dbReference type="EMBL" id="CEM05801.1"/>
    </source>
</evidence>
<dbReference type="InterPro" id="IPR043926">
    <property type="entry name" value="ABCG_dom"/>
</dbReference>
<dbReference type="PANTHER" id="PTHR48041">
    <property type="entry name" value="ABC TRANSPORTER G FAMILY MEMBER 28"/>
    <property type="match status" value="1"/>
</dbReference>
<feature type="transmembrane region" description="Helical" evidence="8">
    <location>
        <begin position="376"/>
        <end position="393"/>
    </location>
</feature>
<dbReference type="OrthoDB" id="184675at2759"/>
<evidence type="ECO:0000256" key="8">
    <source>
        <dbReference type="SAM" id="Phobius"/>
    </source>
</evidence>
<evidence type="ECO:0000256" key="4">
    <source>
        <dbReference type="ARBA" id="ARBA00022741"/>
    </source>
</evidence>
<dbReference type="InterPro" id="IPR027417">
    <property type="entry name" value="P-loop_NTPase"/>
</dbReference>
<sequence length="658" mass="73052">MALPPCKPITLDLHNVSVDVEMSVQPKKQRRFWDGGGVGSTAPAVPKTKRILDDITVRLQPGKLVAVMGASGAGKSTLLNILATRVACSSGKILSNGRPIDASFIKQSAYVQQEDLFFANLTVKEHLMYQARMRLPRSLSDGEKEQQVDAVLHRLGLLKCQHSLIGQRRGISGGERKRLSCATEILTNPSLLLVDEPTSGLDSHLALNVVEVLKEIAQAGRTVVATIHQPSTEIYNLFDELMLLADGRLVYFGGRDDAITYFAELGMSVPTYCNPADFFIRSLAIEYQDDKQLKRIHGMADTWGKLQQQAREDDVDGKMGNIAELHNNIQSESSPVDGNAVALREYSTDWLYQFRTLLSRATKNSSRDPILMRARLIQSLVLGLLCGLIYFRLENNQRAAQDKTGCINFMLINQAMVGVMGVLQTFPSEKPIAQREYESEVYRVDAYFLAKLISDIPFQLFFPFLFTTITYWMAGLNDAFVPFVLTVIFVLLTANVAMSVGYLLSCIFDNVGVALALGPLFVMPFFLFGGFLLSIESIPIGWIWLEYLSFFRYGFSGVAGSIWPGQRLVCEPSGQGSRFCFETGSDVLEYWGLSAADLPRDFAALVAMIIGYRALGMLALCMKARAAKVRLRRGESALKRAMHSFKSSKSLKACRTDR</sequence>
<gene>
    <name evidence="10" type="ORF">Vbra_14333</name>
</gene>
<feature type="transmembrane region" description="Helical" evidence="8">
    <location>
        <begin position="602"/>
        <end position="622"/>
    </location>
</feature>
<protein>
    <recommendedName>
        <fullName evidence="9">ABC transporter domain-containing protein</fullName>
    </recommendedName>
</protein>
<dbReference type="OMA" id="WWKQFWL"/>
<evidence type="ECO:0000259" key="9">
    <source>
        <dbReference type="PROSITE" id="PS50893"/>
    </source>
</evidence>
<feature type="transmembrane region" description="Helical" evidence="8">
    <location>
        <begin position="405"/>
        <end position="426"/>
    </location>
</feature>
<feature type="transmembrane region" description="Helical" evidence="8">
    <location>
        <begin position="542"/>
        <end position="563"/>
    </location>
</feature>
<dbReference type="PROSITE" id="PS50893">
    <property type="entry name" value="ABC_TRANSPORTER_2"/>
    <property type="match status" value="1"/>
</dbReference>
<evidence type="ECO:0000256" key="3">
    <source>
        <dbReference type="ARBA" id="ARBA00022692"/>
    </source>
</evidence>
<keyword evidence="11" id="KW-1185">Reference proteome</keyword>
<evidence type="ECO:0000256" key="7">
    <source>
        <dbReference type="ARBA" id="ARBA00023136"/>
    </source>
</evidence>
<dbReference type="CDD" id="cd03213">
    <property type="entry name" value="ABCG_EPDR"/>
    <property type="match status" value="1"/>
</dbReference>
<dbReference type="Pfam" id="PF19055">
    <property type="entry name" value="ABC2_membrane_7"/>
    <property type="match status" value="1"/>
</dbReference>
<evidence type="ECO:0000256" key="2">
    <source>
        <dbReference type="ARBA" id="ARBA00022448"/>
    </source>
</evidence>
<dbReference type="Pfam" id="PF00005">
    <property type="entry name" value="ABC_tran"/>
    <property type="match status" value="1"/>
</dbReference>
<evidence type="ECO:0000256" key="6">
    <source>
        <dbReference type="ARBA" id="ARBA00022989"/>
    </source>
</evidence>
<feature type="transmembrane region" description="Helical" evidence="8">
    <location>
        <begin position="446"/>
        <end position="472"/>
    </location>
</feature>
<keyword evidence="6 8" id="KW-1133">Transmembrane helix</keyword>
<dbReference type="InterPro" id="IPR050352">
    <property type="entry name" value="ABCG_transporters"/>
</dbReference>
<proteinExistence type="predicted"/>
<keyword evidence="5" id="KW-0067">ATP-binding</keyword>
<feature type="transmembrane region" description="Helical" evidence="8">
    <location>
        <begin position="479"/>
        <end position="505"/>
    </location>
</feature>
<name>A0A0G4F326_VITBC</name>